<comment type="subcellular location">
    <subcellularLocation>
        <location evidence="16">Postsynaptic cell membrane</location>
        <topology evidence="16">Multi-pass membrane protein</topology>
    </subcellularLocation>
</comment>
<dbReference type="Gene3D" id="1.20.58.390">
    <property type="entry name" value="Neurotransmitter-gated ion-channel transmembrane domain"/>
    <property type="match status" value="2"/>
</dbReference>
<evidence type="ECO:0000256" key="13">
    <source>
        <dbReference type="ARBA" id="ARBA00023257"/>
    </source>
</evidence>
<feature type="transmembrane region" description="Helical" evidence="17">
    <location>
        <begin position="248"/>
        <end position="266"/>
    </location>
</feature>
<dbReference type="InterPro" id="IPR036734">
    <property type="entry name" value="Neur_chan_lig-bd_sf"/>
</dbReference>
<dbReference type="WBParaSite" id="ACRNAN_Path_848.g3265.t1">
    <property type="protein sequence ID" value="ACRNAN_Path_848.g3265.t1"/>
    <property type="gene ID" value="ACRNAN_Path_848.g3265"/>
</dbReference>
<keyword evidence="12" id="KW-0325">Glycoprotein</keyword>
<evidence type="ECO:0000256" key="15">
    <source>
        <dbReference type="ARBA" id="ARBA00023303"/>
    </source>
</evidence>
<sequence>MAVILLCFISEIASKNVVWAGDHERLLYARLLHGYNKLVRPIKNESEAVAVKLGMDLQQIIDIEEKNQIIATNVWLRMSWNDIYLTWDPSEYGNIREVRLPITSIWKPDILLYNSADQRNGNVTWIPPANIRSTCRIIITWFPFDDQDCVMKFGSWTYSGYFIDLYNDTVSLDPYTPNGEWDLLNVQSIRNVIYYDCCPDEPYHDVTLTISVRRRTLYYAINLICPSILISSLALLGFTLPPDSGEKLNLCITTFMSLCVFMLMVAETMPQTSDAIPLIAIYFTSIMFEVGTSVLCTVIVLNLHHRSAATYHPMSKFLRSLLLKWLPFILGMKRPPKIKIPHTYDPGTIFKQKIERKFTSYKIDSLSEDKPLKQKSHFHDNPLINGCTTGGGYFNLENIYVDSSPSKKKGRQLTWNLDNQNGTLKTCCLSTNNSIVNESGQSNKFLMVDNNNFSIIPTTELINDTIGCRRKLEKANTFDESTPRTSLFNQKQFDLLMSHIRILTAKVQKKEFANEVRAEWMFAAMVIDRICFISFSFFFCVITFGIIWKAPYLYA</sequence>
<keyword evidence="7" id="KW-0770">Synapse</keyword>
<reference evidence="21" key="1">
    <citation type="submission" date="2022-11" db="UniProtKB">
        <authorList>
            <consortium name="WormBaseParasite"/>
        </authorList>
    </citation>
    <scope>IDENTIFICATION</scope>
</reference>
<keyword evidence="5" id="KW-0732">Signal</keyword>
<dbReference type="Pfam" id="PF02932">
    <property type="entry name" value="Neur_chan_memb"/>
    <property type="match status" value="1"/>
</dbReference>
<keyword evidence="13" id="KW-0628">Postsynaptic cell membrane</keyword>
<evidence type="ECO:0000256" key="16">
    <source>
        <dbReference type="ARBA" id="ARBA00034104"/>
    </source>
</evidence>
<dbReference type="InterPro" id="IPR036719">
    <property type="entry name" value="Neuro-gated_channel_TM_sf"/>
</dbReference>
<evidence type="ECO:0000256" key="6">
    <source>
        <dbReference type="ARBA" id="ARBA00022989"/>
    </source>
</evidence>
<keyword evidence="10" id="KW-1015">Disulfide bond</keyword>
<feature type="transmembrane region" description="Helical" evidence="17">
    <location>
        <begin position="278"/>
        <end position="301"/>
    </location>
</feature>
<dbReference type="PRINTS" id="PR00254">
    <property type="entry name" value="NICOTINICR"/>
</dbReference>
<keyword evidence="8 17" id="KW-0406">Ion transport</keyword>
<dbReference type="FunFam" id="1.20.58.390:FF:000043">
    <property type="entry name" value="AcetylCholine Receptor"/>
    <property type="match status" value="1"/>
</dbReference>
<evidence type="ECO:0000256" key="14">
    <source>
        <dbReference type="ARBA" id="ARBA00023286"/>
    </source>
</evidence>
<name>A0A914CCU9_9BILA</name>
<keyword evidence="20" id="KW-1185">Reference proteome</keyword>
<feature type="domain" description="Neurotransmitter-gated ion-channel ligand-binding" evidence="18">
    <location>
        <begin position="26"/>
        <end position="216"/>
    </location>
</feature>
<evidence type="ECO:0000256" key="5">
    <source>
        <dbReference type="ARBA" id="ARBA00022729"/>
    </source>
</evidence>
<dbReference type="PANTHER" id="PTHR18945">
    <property type="entry name" value="NEUROTRANSMITTER GATED ION CHANNEL"/>
    <property type="match status" value="1"/>
</dbReference>
<dbReference type="InterPro" id="IPR006201">
    <property type="entry name" value="Neur_channel"/>
</dbReference>
<dbReference type="CDD" id="cd18997">
    <property type="entry name" value="LGIC_ECD_nAChR"/>
    <property type="match status" value="1"/>
</dbReference>
<keyword evidence="4 17" id="KW-0812">Transmembrane</keyword>
<evidence type="ECO:0000256" key="2">
    <source>
        <dbReference type="ARBA" id="ARBA00022448"/>
    </source>
</evidence>
<feature type="transmembrane region" description="Helical" evidence="17">
    <location>
        <begin position="217"/>
        <end position="236"/>
    </location>
</feature>
<dbReference type="InterPro" id="IPR006202">
    <property type="entry name" value="Neur_chan_lig-bd"/>
</dbReference>
<dbReference type="SUPFAM" id="SSF63712">
    <property type="entry name" value="Nicotinic receptor ligand binding domain-like"/>
    <property type="match status" value="1"/>
</dbReference>
<evidence type="ECO:0000256" key="17">
    <source>
        <dbReference type="RuleBase" id="RU000687"/>
    </source>
</evidence>
<dbReference type="InterPro" id="IPR038050">
    <property type="entry name" value="Neuro_actylchol_rec"/>
</dbReference>
<evidence type="ECO:0000259" key="18">
    <source>
        <dbReference type="Pfam" id="PF02931"/>
    </source>
</evidence>
<dbReference type="Proteomes" id="UP000887540">
    <property type="component" value="Unplaced"/>
</dbReference>
<dbReference type="PROSITE" id="PS00236">
    <property type="entry name" value="NEUROTR_ION_CHANNEL"/>
    <property type="match status" value="1"/>
</dbReference>
<evidence type="ECO:0000313" key="20">
    <source>
        <dbReference type="Proteomes" id="UP000887540"/>
    </source>
</evidence>
<evidence type="ECO:0000256" key="12">
    <source>
        <dbReference type="ARBA" id="ARBA00023180"/>
    </source>
</evidence>
<evidence type="ECO:0000313" key="21">
    <source>
        <dbReference type="WBParaSite" id="ACRNAN_Path_848.g3265.t1"/>
    </source>
</evidence>
<feature type="transmembrane region" description="Helical" evidence="17">
    <location>
        <begin position="530"/>
        <end position="548"/>
    </location>
</feature>
<keyword evidence="9 17" id="KW-0472">Membrane</keyword>
<proteinExistence type="inferred from homology"/>
<dbReference type="Pfam" id="PF02931">
    <property type="entry name" value="Neur_chan_LBD"/>
    <property type="match status" value="1"/>
</dbReference>
<dbReference type="FunFam" id="2.70.170.10:FF:000016">
    <property type="entry name" value="Nicotinic acetylcholine receptor subunit"/>
    <property type="match status" value="1"/>
</dbReference>
<dbReference type="CDD" id="cd19051">
    <property type="entry name" value="LGIC_TM_cation"/>
    <property type="match status" value="1"/>
</dbReference>
<evidence type="ECO:0000256" key="7">
    <source>
        <dbReference type="ARBA" id="ARBA00023018"/>
    </source>
</evidence>
<evidence type="ECO:0000256" key="4">
    <source>
        <dbReference type="ARBA" id="ARBA00022692"/>
    </source>
</evidence>
<evidence type="ECO:0000256" key="11">
    <source>
        <dbReference type="ARBA" id="ARBA00023170"/>
    </source>
</evidence>
<organism evidence="20 21">
    <name type="scientific">Acrobeloides nanus</name>
    <dbReference type="NCBI Taxonomy" id="290746"/>
    <lineage>
        <taxon>Eukaryota</taxon>
        <taxon>Metazoa</taxon>
        <taxon>Ecdysozoa</taxon>
        <taxon>Nematoda</taxon>
        <taxon>Chromadorea</taxon>
        <taxon>Rhabditida</taxon>
        <taxon>Tylenchina</taxon>
        <taxon>Cephalobomorpha</taxon>
        <taxon>Cephaloboidea</taxon>
        <taxon>Cephalobidae</taxon>
        <taxon>Acrobeloides</taxon>
    </lineage>
</organism>
<evidence type="ECO:0000256" key="8">
    <source>
        <dbReference type="ARBA" id="ARBA00023065"/>
    </source>
</evidence>
<evidence type="ECO:0000256" key="10">
    <source>
        <dbReference type="ARBA" id="ARBA00023157"/>
    </source>
</evidence>
<dbReference type="InterPro" id="IPR006029">
    <property type="entry name" value="Neurotrans-gated_channel_TM"/>
</dbReference>
<accession>A0A914CCU9</accession>
<feature type="domain" description="Neurotransmitter-gated ion-channel transmembrane" evidence="19">
    <location>
        <begin position="223"/>
        <end position="546"/>
    </location>
</feature>
<comment type="similarity">
    <text evidence="1">Belongs to the ligand-gated ion channel (TC 1.A.9) family. Acetylcholine receptor (TC 1.A.9.1) subfamily.</text>
</comment>
<keyword evidence="14" id="KW-1071">Ligand-gated ion channel</keyword>
<keyword evidence="2 17" id="KW-0813">Transport</keyword>
<dbReference type="InterPro" id="IPR018000">
    <property type="entry name" value="Neurotransmitter_ion_chnl_CS"/>
</dbReference>
<dbReference type="AlphaFoldDB" id="A0A914CCU9"/>
<dbReference type="PRINTS" id="PR00252">
    <property type="entry name" value="NRIONCHANNEL"/>
</dbReference>
<dbReference type="GO" id="GO:0004888">
    <property type="term" value="F:transmembrane signaling receptor activity"/>
    <property type="evidence" value="ECO:0007669"/>
    <property type="project" value="InterPro"/>
</dbReference>
<dbReference type="InterPro" id="IPR002394">
    <property type="entry name" value="Nicotinic_acetylcholine_rcpt"/>
</dbReference>
<dbReference type="SUPFAM" id="SSF90112">
    <property type="entry name" value="Neurotransmitter-gated ion-channel transmembrane pore"/>
    <property type="match status" value="1"/>
</dbReference>
<dbReference type="GO" id="GO:0045211">
    <property type="term" value="C:postsynaptic membrane"/>
    <property type="evidence" value="ECO:0007669"/>
    <property type="project" value="UniProtKB-SubCell"/>
</dbReference>
<dbReference type="Gene3D" id="2.70.170.10">
    <property type="entry name" value="Neurotransmitter-gated ion-channel ligand-binding domain"/>
    <property type="match status" value="1"/>
</dbReference>
<keyword evidence="15 17" id="KW-0407">Ion channel</keyword>
<evidence type="ECO:0000256" key="1">
    <source>
        <dbReference type="ARBA" id="ARBA00009237"/>
    </source>
</evidence>
<evidence type="ECO:0000256" key="3">
    <source>
        <dbReference type="ARBA" id="ARBA00022475"/>
    </source>
</evidence>
<keyword evidence="11" id="KW-0675">Receptor</keyword>
<evidence type="ECO:0000256" key="9">
    <source>
        <dbReference type="ARBA" id="ARBA00023136"/>
    </source>
</evidence>
<evidence type="ECO:0000259" key="19">
    <source>
        <dbReference type="Pfam" id="PF02932"/>
    </source>
</evidence>
<keyword evidence="3" id="KW-1003">Cell membrane</keyword>
<protein>
    <submittedName>
        <fullName evidence="21">Uncharacterized protein</fullName>
    </submittedName>
</protein>
<dbReference type="GO" id="GO:0022848">
    <property type="term" value="F:acetylcholine-gated monoatomic cation-selective channel activity"/>
    <property type="evidence" value="ECO:0007669"/>
    <property type="project" value="InterPro"/>
</dbReference>
<keyword evidence="6 17" id="KW-1133">Transmembrane helix</keyword>